<sequence length="340" mass="37329">MPDTNEINSPADAEVLHTDTPASPQAEPISSVPAEADAKQDSQPTSSGAGDSDANKKPTSLLDAVRRATDKADAASSTVGTDSKSESSETKTNPQAASDEAVKDKSKTEAGEKLPFHNHPRWKEVQSELKEAKPAAEEYRKITTYMQSNGLTPNEVAEGFQIMALMKNNPAEAHKRISEYKSRLDVFVGDKLPDPIREKVENGSIDPDTAKEYATLLAQQQLVQQRNEYAQGEYARQAQEGMRNAVVSWEQQKKSKDPEWSTKEALITDRVRSLMATEQPNTAEQAVALVERAYSQITDQLRKFAPQRQPINPMRSTMSSVTATATPKSLKEAIMRGLAT</sequence>
<dbReference type="EMBL" id="LR798388">
    <property type="protein sequence ID" value="CAB5228290.1"/>
    <property type="molecule type" value="Genomic_DNA"/>
</dbReference>
<feature type="compositionally biased region" description="Basic and acidic residues" evidence="1">
    <location>
        <begin position="64"/>
        <end position="73"/>
    </location>
</feature>
<protein>
    <submittedName>
        <fullName evidence="2">Uncharacterized protein</fullName>
    </submittedName>
</protein>
<evidence type="ECO:0000256" key="1">
    <source>
        <dbReference type="SAM" id="MobiDB-lite"/>
    </source>
</evidence>
<feature type="compositionally biased region" description="Basic and acidic residues" evidence="1">
    <location>
        <begin position="100"/>
        <end position="132"/>
    </location>
</feature>
<gene>
    <name evidence="2" type="ORF">UFOVP1086_32</name>
    <name evidence="3" type="ORF">UFOVP1440_32</name>
    <name evidence="4" type="ORF">UFOVP1533_32</name>
</gene>
<reference evidence="2" key="1">
    <citation type="submission" date="2020-05" db="EMBL/GenBank/DDBJ databases">
        <authorList>
            <person name="Chiriac C."/>
            <person name="Salcher M."/>
            <person name="Ghai R."/>
            <person name="Kavagutti S V."/>
        </authorList>
    </citation>
    <scope>NUCLEOTIDE SEQUENCE</scope>
</reference>
<accession>A0A6J5QH54</accession>
<name>A0A6J5QH54_9CAUD</name>
<organism evidence="2">
    <name type="scientific">uncultured Caudovirales phage</name>
    <dbReference type="NCBI Taxonomy" id="2100421"/>
    <lineage>
        <taxon>Viruses</taxon>
        <taxon>Duplodnaviria</taxon>
        <taxon>Heunggongvirae</taxon>
        <taxon>Uroviricota</taxon>
        <taxon>Caudoviricetes</taxon>
        <taxon>Peduoviridae</taxon>
        <taxon>Maltschvirus</taxon>
        <taxon>Maltschvirus maltsch</taxon>
    </lineage>
</organism>
<dbReference type="EMBL" id="LR797027">
    <property type="protein sequence ID" value="CAB4182972.1"/>
    <property type="molecule type" value="Genomic_DNA"/>
</dbReference>
<evidence type="ECO:0000313" key="2">
    <source>
        <dbReference type="EMBL" id="CAB4182972.1"/>
    </source>
</evidence>
<proteinExistence type="predicted"/>
<dbReference type="EMBL" id="LR797384">
    <property type="protein sequence ID" value="CAB4212771.1"/>
    <property type="molecule type" value="Genomic_DNA"/>
</dbReference>
<evidence type="ECO:0000313" key="3">
    <source>
        <dbReference type="EMBL" id="CAB4212771.1"/>
    </source>
</evidence>
<feature type="region of interest" description="Disordered" evidence="1">
    <location>
        <begin position="1"/>
        <end position="132"/>
    </location>
</feature>
<evidence type="ECO:0000313" key="4">
    <source>
        <dbReference type="EMBL" id="CAB5228290.1"/>
    </source>
</evidence>